<dbReference type="AlphaFoldDB" id="D1AQB9"/>
<evidence type="ECO:0000313" key="3">
    <source>
        <dbReference type="EMBL" id="ACZ10179.1"/>
    </source>
</evidence>
<dbReference type="eggNOG" id="ENOG5032X4B">
    <property type="taxonomic scope" value="Bacteria"/>
</dbReference>
<dbReference type="Proteomes" id="UP000000845">
    <property type="component" value="Chromosome"/>
</dbReference>
<evidence type="ECO:0000313" key="4">
    <source>
        <dbReference type="Proteomes" id="UP000000845"/>
    </source>
</evidence>
<reference evidence="3 4" key="2">
    <citation type="journal article" date="2010" name="Stand. Genomic Sci.">
        <title>Complete genome sequence of Sebaldella termitidis type strain (NCTC 11300).</title>
        <authorList>
            <person name="Harmon-Smith M."/>
            <person name="Celia L."/>
            <person name="Chertkov O."/>
            <person name="Lapidus A."/>
            <person name="Copeland A."/>
            <person name="Glavina Del Rio T."/>
            <person name="Nolan M."/>
            <person name="Lucas S."/>
            <person name="Tice H."/>
            <person name="Cheng J.F."/>
            <person name="Han C."/>
            <person name="Detter J.C."/>
            <person name="Bruce D."/>
            <person name="Goodwin L."/>
            <person name="Pitluck S."/>
            <person name="Pati A."/>
            <person name="Liolios K."/>
            <person name="Ivanova N."/>
            <person name="Mavromatis K."/>
            <person name="Mikhailova N."/>
            <person name="Chen A."/>
            <person name="Palaniappan K."/>
            <person name="Land M."/>
            <person name="Hauser L."/>
            <person name="Chang Y.J."/>
            <person name="Jeffries C.D."/>
            <person name="Brettin T."/>
            <person name="Goker M."/>
            <person name="Beck B."/>
            <person name="Bristow J."/>
            <person name="Eisen J.A."/>
            <person name="Markowitz V."/>
            <person name="Hugenholtz P."/>
            <person name="Kyrpides N.C."/>
            <person name="Klenk H.P."/>
            <person name="Chen F."/>
        </authorList>
    </citation>
    <scope>NUCLEOTIDE SEQUENCE [LARGE SCALE GENOMIC DNA]</scope>
    <source>
        <strain evidence="4">ATCC 33386 / NCTC 11300</strain>
    </source>
</reference>
<dbReference type="RefSeq" id="WP_012862761.1">
    <property type="nucleotide sequence ID" value="NC_013517.1"/>
</dbReference>
<dbReference type="InterPro" id="IPR009677">
    <property type="entry name" value="DUF1266"/>
</dbReference>
<dbReference type="HOGENOM" id="CLU_1106515_0_0_0"/>
<feature type="compositionally biased region" description="Polar residues" evidence="1">
    <location>
        <begin position="30"/>
        <end position="41"/>
    </location>
</feature>
<dbReference type="KEGG" id="str:Sterm_3339"/>
<gene>
    <name evidence="3" type="ordered locus">Sterm_3339</name>
</gene>
<dbReference type="Pfam" id="PF06889">
    <property type="entry name" value="DUF1266"/>
    <property type="match status" value="1"/>
</dbReference>
<name>D1AQB9_SEBTE</name>
<organism evidence="3 4">
    <name type="scientific">Sebaldella termitidis (strain ATCC 33386 / NCTC 11300)</name>
    <dbReference type="NCBI Taxonomy" id="526218"/>
    <lineage>
        <taxon>Bacteria</taxon>
        <taxon>Fusobacteriati</taxon>
        <taxon>Fusobacteriota</taxon>
        <taxon>Fusobacteriia</taxon>
        <taxon>Fusobacteriales</taxon>
        <taxon>Leptotrichiaceae</taxon>
        <taxon>Sebaldella</taxon>
    </lineage>
</organism>
<evidence type="ECO:0000259" key="2">
    <source>
        <dbReference type="Pfam" id="PF06889"/>
    </source>
</evidence>
<reference evidence="4" key="1">
    <citation type="submission" date="2009-09" db="EMBL/GenBank/DDBJ databases">
        <title>The complete chromosome of Sebaldella termitidis ATCC 33386.</title>
        <authorList>
            <consortium name="US DOE Joint Genome Institute (JGI-PGF)"/>
            <person name="Lucas S."/>
            <person name="Copeland A."/>
            <person name="Lapidus A."/>
            <person name="Glavina del Rio T."/>
            <person name="Dalin E."/>
            <person name="Tice H."/>
            <person name="Bruce D."/>
            <person name="Goodwin L."/>
            <person name="Pitluck S."/>
            <person name="Kyrpides N."/>
            <person name="Mavromatis K."/>
            <person name="Ivanova N."/>
            <person name="Mikhailova N."/>
            <person name="Sims D."/>
            <person name="Meincke L."/>
            <person name="Brettin T."/>
            <person name="Detter J.C."/>
            <person name="Han C."/>
            <person name="Larimer F."/>
            <person name="Land M."/>
            <person name="Hauser L."/>
            <person name="Markowitz V."/>
            <person name="Cheng J.F."/>
            <person name="Hugenholtz P."/>
            <person name="Woyke T."/>
            <person name="Wu D."/>
            <person name="Eisen J.A."/>
        </authorList>
    </citation>
    <scope>NUCLEOTIDE SEQUENCE [LARGE SCALE GENOMIC DNA]</scope>
    <source>
        <strain evidence="4">ATCC 33386 / NCTC 11300</strain>
    </source>
</reference>
<proteinExistence type="predicted"/>
<feature type="region of interest" description="Disordered" evidence="1">
    <location>
        <begin position="25"/>
        <end position="52"/>
    </location>
</feature>
<feature type="compositionally biased region" description="Basic and acidic residues" evidence="1">
    <location>
        <begin position="43"/>
        <end position="52"/>
    </location>
</feature>
<dbReference type="EMBL" id="CP001739">
    <property type="protein sequence ID" value="ACZ10179.1"/>
    <property type="molecule type" value="Genomic_DNA"/>
</dbReference>
<dbReference type="PROSITE" id="PS51257">
    <property type="entry name" value="PROKAR_LIPOPROTEIN"/>
    <property type="match status" value="1"/>
</dbReference>
<sequence length="251" mass="28100">MKNKTKLLIGLFVVLTIVSCKGKEEKTDSADTAAQTETSSAPAKEEAKGKLTKEQENALVFGAVLTTRNDMSFDDLEAEEYKDASIQVLRSAWKVTDTATAKETLESLLAEGHRAEGDPMLTELRTPEAAEKNTEEFQAYEDVKKNLVDNYGYTAEQVDGIKTISAWDYDRLVNVARFSHSAGYITEQEMWDYINKAVTQAKNDYNSWEEYFAGVMLGRTLVYGQPFADSKAQADKLLKDADSVYKTHPFK</sequence>
<feature type="domain" description="DUF1266" evidence="2">
    <location>
        <begin position="89"/>
        <end position="250"/>
    </location>
</feature>
<evidence type="ECO:0000256" key="1">
    <source>
        <dbReference type="SAM" id="MobiDB-lite"/>
    </source>
</evidence>
<dbReference type="STRING" id="526218.Sterm_3339"/>
<accession>D1AQB9</accession>
<keyword evidence="4" id="KW-1185">Reference proteome</keyword>
<protein>
    <recommendedName>
        <fullName evidence="2">DUF1266 domain-containing protein</fullName>
    </recommendedName>
</protein>